<evidence type="ECO:0000313" key="3">
    <source>
        <dbReference type="Proteomes" id="UP000184184"/>
    </source>
</evidence>
<dbReference type="Proteomes" id="UP000184184">
    <property type="component" value="Unassembled WGS sequence"/>
</dbReference>
<keyword evidence="1" id="KW-0472">Membrane</keyword>
<dbReference type="AlphaFoldDB" id="A0A1M7N297"/>
<keyword evidence="1" id="KW-1133">Transmembrane helix</keyword>
<evidence type="ECO:0000313" key="2">
    <source>
        <dbReference type="EMBL" id="SHM97650.1"/>
    </source>
</evidence>
<dbReference type="InterPro" id="IPR006938">
    <property type="entry name" value="DUF624"/>
</dbReference>
<feature type="transmembrane region" description="Helical" evidence="1">
    <location>
        <begin position="141"/>
        <end position="162"/>
    </location>
</feature>
<feature type="transmembrane region" description="Helical" evidence="1">
    <location>
        <begin position="107"/>
        <end position="129"/>
    </location>
</feature>
<keyword evidence="1" id="KW-0812">Transmembrane</keyword>
<feature type="transmembrane region" description="Helical" evidence="1">
    <location>
        <begin position="74"/>
        <end position="95"/>
    </location>
</feature>
<feature type="transmembrane region" description="Helical" evidence="1">
    <location>
        <begin position="23"/>
        <end position="46"/>
    </location>
</feature>
<dbReference type="Pfam" id="PF04854">
    <property type="entry name" value="DUF624"/>
    <property type="match status" value="1"/>
</dbReference>
<protein>
    <submittedName>
        <fullName evidence="2">Uncharacterized membrane protein YesL</fullName>
    </submittedName>
</protein>
<feature type="transmembrane region" description="Helical" evidence="1">
    <location>
        <begin position="168"/>
        <end position="188"/>
    </location>
</feature>
<dbReference type="RefSeq" id="WP_073201210.1">
    <property type="nucleotide sequence ID" value="NZ_FRCZ01000002.1"/>
</dbReference>
<reference evidence="2 3" key="1">
    <citation type="submission" date="2016-11" db="EMBL/GenBank/DDBJ databases">
        <authorList>
            <person name="Jaros S."/>
            <person name="Januszkiewicz K."/>
            <person name="Wedrychowicz H."/>
        </authorList>
    </citation>
    <scope>NUCLEOTIDE SEQUENCE [LARGE SCALE GENOMIC DNA]</scope>
    <source>
        <strain evidence="2 3">CGMCC 1.10681</strain>
    </source>
</reference>
<dbReference type="EMBL" id="FRCZ01000002">
    <property type="protein sequence ID" value="SHM97650.1"/>
    <property type="molecule type" value="Genomic_DNA"/>
</dbReference>
<proteinExistence type="predicted"/>
<dbReference type="STRING" id="1027249.SAMN05216179_1488"/>
<keyword evidence="3" id="KW-1185">Reference proteome</keyword>
<evidence type="ECO:0000256" key="1">
    <source>
        <dbReference type="SAM" id="Phobius"/>
    </source>
</evidence>
<organism evidence="2 3">
    <name type="scientific">Gracilibacillus kekensis</name>
    <dbReference type="NCBI Taxonomy" id="1027249"/>
    <lineage>
        <taxon>Bacteria</taxon>
        <taxon>Bacillati</taxon>
        <taxon>Bacillota</taxon>
        <taxon>Bacilli</taxon>
        <taxon>Bacillales</taxon>
        <taxon>Bacillaceae</taxon>
        <taxon>Gracilibacillus</taxon>
    </lineage>
</organism>
<sequence length="210" mass="24060">MNQSEPALFRMLHVFASFVTLQLFWFFFSLGVVTVIPATVALYSVIVEWSKNGIEIGIWKTFFQSFKQNFRNTWLLGINIGAITMILVINAIFIPTLTGIVHLFMQIIWLFAASILIFTVLAMIPLIVTSHLKGLKLWKNAWIASITILPDIILIGLIGFVFAIVTLYIPMAIIALVSVFAFIHIHIWQKAVRKLPQDFLDQCLLKYRYR</sequence>
<dbReference type="OrthoDB" id="9814991at2"/>
<accession>A0A1M7N297</accession>
<name>A0A1M7N297_9BACI</name>
<gene>
    <name evidence="2" type="ORF">SAMN05216179_1488</name>
</gene>